<protein>
    <submittedName>
        <fullName evidence="7">Outer membrane immunogenic protein</fullName>
    </submittedName>
</protein>
<dbReference type="Proteomes" id="UP000198646">
    <property type="component" value="Unassembled WGS sequence"/>
</dbReference>
<feature type="signal peptide" evidence="5">
    <location>
        <begin position="1"/>
        <end position="20"/>
    </location>
</feature>
<keyword evidence="8" id="KW-1185">Reference proteome</keyword>
<evidence type="ECO:0000256" key="2">
    <source>
        <dbReference type="ARBA" id="ARBA00022729"/>
    </source>
</evidence>
<evidence type="ECO:0000259" key="6">
    <source>
        <dbReference type="Pfam" id="PF13505"/>
    </source>
</evidence>
<accession>A0ABY0SV59</accession>
<evidence type="ECO:0000256" key="4">
    <source>
        <dbReference type="ARBA" id="ARBA00038306"/>
    </source>
</evidence>
<dbReference type="RefSeq" id="WP_244148460.1">
    <property type="nucleotide sequence ID" value="NZ_FNJD01000024.1"/>
</dbReference>
<proteinExistence type="inferred from homology"/>
<comment type="subcellular location">
    <subcellularLocation>
        <location evidence="1">Membrane</location>
    </subcellularLocation>
</comment>
<dbReference type="InterPro" id="IPR051692">
    <property type="entry name" value="OMP-like"/>
</dbReference>
<evidence type="ECO:0000313" key="8">
    <source>
        <dbReference type="Proteomes" id="UP000198646"/>
    </source>
</evidence>
<keyword evidence="2 5" id="KW-0732">Signal</keyword>
<feature type="domain" description="Outer membrane protein beta-barrel" evidence="6">
    <location>
        <begin position="11"/>
        <end position="226"/>
    </location>
</feature>
<dbReference type="PANTHER" id="PTHR34001:SF3">
    <property type="entry name" value="BLL7405 PROTEIN"/>
    <property type="match status" value="1"/>
</dbReference>
<dbReference type="Pfam" id="PF13505">
    <property type="entry name" value="OMP_b-brl"/>
    <property type="match status" value="1"/>
</dbReference>
<comment type="similarity">
    <text evidence="4">Belongs to the Omp25/RopB family.</text>
</comment>
<dbReference type="InterPro" id="IPR011250">
    <property type="entry name" value="OMP/PagP_B-barrel"/>
</dbReference>
<dbReference type="Gene3D" id="2.40.160.20">
    <property type="match status" value="1"/>
</dbReference>
<dbReference type="SUPFAM" id="SSF56925">
    <property type="entry name" value="OMPA-like"/>
    <property type="match status" value="1"/>
</dbReference>
<reference evidence="7 8" key="1">
    <citation type="submission" date="2016-10" db="EMBL/GenBank/DDBJ databases">
        <authorList>
            <person name="Varghese N."/>
            <person name="Submissions S."/>
        </authorList>
    </citation>
    <scope>NUCLEOTIDE SEQUENCE [LARGE SCALE GENOMIC DNA]</scope>
    <source>
        <strain evidence="7 8">DSM 17584</strain>
    </source>
</reference>
<name>A0ABY0SV59_9RHOB</name>
<evidence type="ECO:0000256" key="1">
    <source>
        <dbReference type="ARBA" id="ARBA00004370"/>
    </source>
</evidence>
<evidence type="ECO:0000256" key="5">
    <source>
        <dbReference type="SAM" id="SignalP"/>
    </source>
</evidence>
<evidence type="ECO:0000313" key="7">
    <source>
        <dbReference type="EMBL" id="SDP63906.1"/>
    </source>
</evidence>
<dbReference type="InterPro" id="IPR027385">
    <property type="entry name" value="Beta-barrel_OMP"/>
</dbReference>
<dbReference type="EMBL" id="FNJD01000024">
    <property type="protein sequence ID" value="SDP63906.1"/>
    <property type="molecule type" value="Genomic_DNA"/>
</dbReference>
<feature type="chain" id="PRO_5045305629" evidence="5">
    <location>
        <begin position="21"/>
        <end position="226"/>
    </location>
</feature>
<dbReference type="PANTHER" id="PTHR34001">
    <property type="entry name" value="BLL7405 PROTEIN"/>
    <property type="match status" value="1"/>
</dbReference>
<keyword evidence="3" id="KW-0472">Membrane</keyword>
<evidence type="ECO:0000256" key="3">
    <source>
        <dbReference type="ARBA" id="ARBA00023136"/>
    </source>
</evidence>
<sequence length="226" mass="23995">MKTFTYSMALALLVSAPALAGDLVTPVIEQPVMMAEQPSVQTWAGGYIGGNISYGFGSLDANDDLASTLATNGFSDNLSEPDGVSGALRAGYDWQFGRGVFGLGAEYNFGSYDGDGEGVLAGSGVNVEIQDMATIFARGGYLVKDNFLAYGLLGYSQAEGEVSLGGTKESEDLDGVTIGFGGEYMFTQNWTGYAEYSYTDFGDVDNTDGQLEADLQQIKFGVNYRF</sequence>
<comment type="caution">
    <text evidence="7">The sequence shown here is derived from an EMBL/GenBank/DDBJ whole genome shotgun (WGS) entry which is preliminary data.</text>
</comment>
<gene>
    <name evidence="7" type="ORF">SAMN04488512_12433</name>
</gene>
<organism evidence="7 8">
    <name type="scientific">Sulfitobacter litoralis</name>
    <dbReference type="NCBI Taxonomy" id="335975"/>
    <lineage>
        <taxon>Bacteria</taxon>
        <taxon>Pseudomonadati</taxon>
        <taxon>Pseudomonadota</taxon>
        <taxon>Alphaproteobacteria</taxon>
        <taxon>Rhodobacterales</taxon>
        <taxon>Roseobacteraceae</taxon>
        <taxon>Sulfitobacter</taxon>
    </lineage>
</organism>